<dbReference type="Proteomes" id="UP001152622">
    <property type="component" value="Chromosome 6"/>
</dbReference>
<evidence type="ECO:0000313" key="1">
    <source>
        <dbReference type="EMBL" id="KAJ8356495.1"/>
    </source>
</evidence>
<comment type="caution">
    <text evidence="1">The sequence shown here is derived from an EMBL/GenBank/DDBJ whole genome shotgun (WGS) entry which is preliminary data.</text>
</comment>
<dbReference type="PANTHER" id="PTHR31751:SF44">
    <property type="entry name" value="SI:CH211-211K8.4-RELATED"/>
    <property type="match status" value="1"/>
</dbReference>
<evidence type="ECO:0000313" key="2">
    <source>
        <dbReference type="Proteomes" id="UP001152622"/>
    </source>
</evidence>
<sequence>MQSNEVGNSQCMEKEGFERSIEVLEKRGLKIKAVVTDRHTGVQKFMRKKRKDIVHYFDPWHMGKGVGKNIDALAKLKNCQEVGPWRKSVVNHLYWSGSTSTSGKEVVAKWTSVANHIQDIHIHDCELFPKCLHQPLIGEQARQWLKPSTAACEKLTEILLAPRLMKDMEKISPGHRTSAIESFHSLVLKFAPKNVVFSFLGILCRLQLAVMHYNENSKRLQATTKEGQLRYSVVFPKYKRGDFTVRPLKSDPTFGYVDNLMDLLCDDVVGGPHPYQELLKKTEVPEKLCAQFTRPDKEEAVARHQSRFFTK</sequence>
<organism evidence="1 2">
    <name type="scientific">Synaphobranchus kaupii</name>
    <name type="common">Kaup's arrowtooth eel</name>
    <dbReference type="NCBI Taxonomy" id="118154"/>
    <lineage>
        <taxon>Eukaryota</taxon>
        <taxon>Metazoa</taxon>
        <taxon>Chordata</taxon>
        <taxon>Craniata</taxon>
        <taxon>Vertebrata</taxon>
        <taxon>Euteleostomi</taxon>
        <taxon>Actinopterygii</taxon>
        <taxon>Neopterygii</taxon>
        <taxon>Teleostei</taxon>
        <taxon>Anguilliformes</taxon>
        <taxon>Synaphobranchidae</taxon>
        <taxon>Synaphobranchus</taxon>
    </lineage>
</organism>
<accession>A0A9Q1FEA9</accession>
<dbReference type="OrthoDB" id="5814287at2759"/>
<protein>
    <submittedName>
        <fullName evidence="1">Uncharacterized protein</fullName>
    </submittedName>
</protein>
<dbReference type="PANTHER" id="PTHR31751">
    <property type="entry name" value="SI:CH211-108C17.2-RELATED-RELATED"/>
    <property type="match status" value="1"/>
</dbReference>
<keyword evidence="2" id="KW-1185">Reference proteome</keyword>
<dbReference type="EMBL" id="JAINUF010000006">
    <property type="protein sequence ID" value="KAJ8356495.1"/>
    <property type="molecule type" value="Genomic_DNA"/>
</dbReference>
<proteinExistence type="predicted"/>
<name>A0A9Q1FEA9_SYNKA</name>
<gene>
    <name evidence="1" type="ORF">SKAU_G00192890</name>
</gene>
<reference evidence="1" key="1">
    <citation type="journal article" date="2023" name="Science">
        <title>Genome structures resolve the early diversification of teleost fishes.</title>
        <authorList>
            <person name="Parey E."/>
            <person name="Louis A."/>
            <person name="Montfort J."/>
            <person name="Bouchez O."/>
            <person name="Roques C."/>
            <person name="Iampietro C."/>
            <person name="Lluch J."/>
            <person name="Castinel A."/>
            <person name="Donnadieu C."/>
            <person name="Desvignes T."/>
            <person name="Floi Bucao C."/>
            <person name="Jouanno E."/>
            <person name="Wen M."/>
            <person name="Mejri S."/>
            <person name="Dirks R."/>
            <person name="Jansen H."/>
            <person name="Henkel C."/>
            <person name="Chen W.J."/>
            <person name="Zahm M."/>
            <person name="Cabau C."/>
            <person name="Klopp C."/>
            <person name="Thompson A.W."/>
            <person name="Robinson-Rechavi M."/>
            <person name="Braasch I."/>
            <person name="Lecointre G."/>
            <person name="Bobe J."/>
            <person name="Postlethwait J.H."/>
            <person name="Berthelot C."/>
            <person name="Roest Crollius H."/>
            <person name="Guiguen Y."/>
        </authorList>
    </citation>
    <scope>NUCLEOTIDE SEQUENCE</scope>
    <source>
        <strain evidence="1">WJC10195</strain>
    </source>
</reference>
<dbReference type="AlphaFoldDB" id="A0A9Q1FEA9"/>